<keyword evidence="10 14" id="KW-0030">Aminoacyl-tRNA synthetase</keyword>
<protein>
    <recommendedName>
        <fullName evidence="12">Valine--tRNA ligase, mitochondrial</fullName>
        <ecNumber evidence="4">6.1.1.9</ecNumber>
    </recommendedName>
    <alternativeName>
        <fullName evidence="11">Valyl-tRNA synthetase</fullName>
    </alternativeName>
</protein>
<dbReference type="Gene3D" id="1.10.287.380">
    <property type="entry name" value="Valyl-tRNA synthetase, C-terminal domain"/>
    <property type="match status" value="1"/>
</dbReference>
<dbReference type="PANTHER" id="PTHR11946">
    <property type="entry name" value="VALYL-TRNA SYNTHETASES"/>
    <property type="match status" value="1"/>
</dbReference>
<dbReference type="SUPFAM" id="SSF52374">
    <property type="entry name" value="Nucleotidylyl transferase"/>
    <property type="match status" value="1"/>
</dbReference>
<evidence type="ECO:0000256" key="11">
    <source>
        <dbReference type="ARBA" id="ARBA00029936"/>
    </source>
</evidence>
<dbReference type="FunFam" id="3.40.50.620:FF:000078">
    <property type="entry name" value="Valine--tRNA ligase, mitochondrial"/>
    <property type="match status" value="1"/>
</dbReference>
<dbReference type="GO" id="GO:0005829">
    <property type="term" value="C:cytosol"/>
    <property type="evidence" value="ECO:0007669"/>
    <property type="project" value="TreeGrafter"/>
</dbReference>
<dbReference type="Proteomes" id="UP000000689">
    <property type="component" value="Chromosome 7"/>
</dbReference>
<dbReference type="SUPFAM" id="SSF50677">
    <property type="entry name" value="ValRS/IleRS/LeuRS editing domain"/>
    <property type="match status" value="1"/>
</dbReference>
<dbReference type="GeneID" id="11497298"/>
<dbReference type="OrthoDB" id="629407at2759"/>
<dbReference type="Pfam" id="PF10458">
    <property type="entry name" value="Val_tRNA-synt_C"/>
    <property type="match status" value="1"/>
</dbReference>
<comment type="similarity">
    <text evidence="3 14">Belongs to the class-I aminoacyl-tRNA synthetase family.</text>
</comment>
<dbReference type="KEGG" id="ndi:NDAI_0G01260"/>
<reference evidence="19 20" key="1">
    <citation type="journal article" date="2011" name="Proc. Natl. Acad. Sci. U.S.A.">
        <title>Evolutionary erosion of yeast sex chromosomes by mating-type switching accidents.</title>
        <authorList>
            <person name="Gordon J.L."/>
            <person name="Armisen D."/>
            <person name="Proux-Wera E."/>
            <person name="Oheigeartaigh S.S."/>
            <person name="Byrne K.P."/>
            <person name="Wolfe K.H."/>
        </authorList>
    </citation>
    <scope>NUCLEOTIDE SEQUENCE [LARGE SCALE GENOMIC DNA]</scope>
    <source>
        <strain evidence="20">ATCC 10597 / BCRC 20456 / CBS 421 / NBRC 0211 / NRRL Y-12639</strain>
    </source>
</reference>
<comment type="catalytic activity">
    <reaction evidence="13">
        <text>tRNA(Val) + L-valine + ATP = L-valyl-tRNA(Val) + AMP + diphosphate</text>
        <dbReference type="Rhea" id="RHEA:10704"/>
        <dbReference type="Rhea" id="RHEA-COMP:9672"/>
        <dbReference type="Rhea" id="RHEA-COMP:9708"/>
        <dbReference type="ChEBI" id="CHEBI:30616"/>
        <dbReference type="ChEBI" id="CHEBI:33019"/>
        <dbReference type="ChEBI" id="CHEBI:57762"/>
        <dbReference type="ChEBI" id="CHEBI:78442"/>
        <dbReference type="ChEBI" id="CHEBI:78537"/>
        <dbReference type="ChEBI" id="CHEBI:456215"/>
        <dbReference type="EC" id="6.1.1.9"/>
    </reaction>
</comment>
<accession>G0WDP1</accession>
<evidence type="ECO:0000256" key="15">
    <source>
        <dbReference type="SAM" id="Coils"/>
    </source>
</evidence>
<dbReference type="GO" id="GO:0005739">
    <property type="term" value="C:mitochondrion"/>
    <property type="evidence" value="ECO:0007669"/>
    <property type="project" value="UniProtKB-SubCell"/>
</dbReference>
<evidence type="ECO:0000256" key="12">
    <source>
        <dbReference type="ARBA" id="ARBA00040837"/>
    </source>
</evidence>
<dbReference type="InterPro" id="IPR037118">
    <property type="entry name" value="Val-tRNA_synth_C_sf"/>
</dbReference>
<dbReference type="HOGENOM" id="CLU_001493_0_1_1"/>
<dbReference type="InterPro" id="IPR013155">
    <property type="entry name" value="M/V/L/I-tRNA-synth_anticd-bd"/>
</dbReference>
<dbReference type="InterPro" id="IPR019499">
    <property type="entry name" value="Val-tRNA_synth_tRNA-bd"/>
</dbReference>
<evidence type="ECO:0000313" key="19">
    <source>
        <dbReference type="EMBL" id="CCD25902.2"/>
    </source>
</evidence>
<dbReference type="FunFam" id="3.40.50.620:FF:000020">
    <property type="entry name" value="Valine--tRNA ligase, mitochondrial"/>
    <property type="match status" value="1"/>
</dbReference>
<dbReference type="InterPro" id="IPR010978">
    <property type="entry name" value="tRNA-bd_arm"/>
</dbReference>
<dbReference type="InterPro" id="IPR009080">
    <property type="entry name" value="tRNAsynth_Ia_anticodon-bd"/>
</dbReference>
<evidence type="ECO:0000256" key="14">
    <source>
        <dbReference type="RuleBase" id="RU363035"/>
    </source>
</evidence>
<evidence type="ECO:0000256" key="4">
    <source>
        <dbReference type="ARBA" id="ARBA00013169"/>
    </source>
</evidence>
<keyword evidence="20" id="KW-1185">Reference proteome</keyword>
<name>G0WDP1_NAUDC</name>
<dbReference type="HAMAP" id="MF_02004">
    <property type="entry name" value="Val_tRNA_synth_type1"/>
    <property type="match status" value="1"/>
</dbReference>
<dbReference type="CDD" id="cd07962">
    <property type="entry name" value="Anticodon_Ia_Val"/>
    <property type="match status" value="1"/>
</dbReference>
<sequence>MLQSYTRIPIRRPVNPSTLIRALNQCYPYSTSNSYNHIIPPPPTLKPFPKAYNPELVEQKWYDWWLQTRAFEPEFTADGKIKPEGLFCIPAPPPNITGALHIGHALTISIQDSLVRYYRMKGKTVLFLPGFDHAGIATQSVVEKQIWRQERKTKYDYGREEFVKKVWDWKEIYHEKIKNQVKQLGASYDWIREAFTLDPKLSSAVVEAFVRLHDEGVIYRALRLVNWSTKLSTTISNLEVDNRIIPGRTLIPVPGYEKKIEFGVLTYFAYRVAGSNNGEQLIVATTRPETIHGDTAVAIHPDDPRYIHLHGKSVQHPFLDKKLPIILDDKIVDMGFGTGAVKITPGHDFNDYEVSTRHDIDVVNILTEDGKLNSNCGPKWAGMKRFDAREKIIEDLKELGLFIKQEGHEMTIPICSRSGDIIEPMLKPQWWVSQKQLAKDAMDVIKKGEIKMWSNRTKSEYLRWLENIHDWCISRQLWWGHRCPVYFVNIENKDNSREDGNYWIAGRSHDEALIKAKKKFPSEKFTLEQDEDVLDTWFSSALWPFSTLGWPQKTKDMEQFYPFSILETGWDILFFWVTRMILLGIKLTGSVPFKEVYCHSLIRDSQGRKMSKSLGNVIDPLDIIHGVTLKELNAKTVNSNLSEKEVKRVIREQQKIYSRGIPQCGTDALRFTLCAYTTGARDINLDLLRVEGYRRFCNKIYQATNFAISRLNNNYIPKLNNKNLTECHRLVEKWSLYQMNNCAKVMNESFEERNFLTGTTAIYQYWYMICDVYIEYFKSLHHTNDAIKMDLAKDVLYELIKNGLKMIHPFMPYISEELWQRITRNGEFEKCVTITKASYPIYDPTIANYFADAQIYDVILNTTKAIRSLLSEYNIIKNGQIYISVQDDDETTSAFVMEKEALVSMIKGLSDIAILSNSSENIVLNDCVMKSVNDKVKIYLLVKGQYEDIRKEIEKNQKKLKKLEGIKENLKRTLSNSEFLKKATMEVQRINKEKLTNIQGQILGLQTTVNNLKRFQDDR</sequence>
<evidence type="ECO:0000256" key="5">
    <source>
        <dbReference type="ARBA" id="ARBA00022490"/>
    </source>
</evidence>
<dbReference type="OMA" id="RQWYIRN"/>
<dbReference type="GO" id="GO:0006438">
    <property type="term" value="P:valyl-tRNA aminoacylation"/>
    <property type="evidence" value="ECO:0007669"/>
    <property type="project" value="InterPro"/>
</dbReference>
<evidence type="ECO:0000256" key="10">
    <source>
        <dbReference type="ARBA" id="ARBA00023146"/>
    </source>
</evidence>
<evidence type="ECO:0000259" key="18">
    <source>
        <dbReference type="Pfam" id="PF10458"/>
    </source>
</evidence>
<dbReference type="PRINTS" id="PR00986">
    <property type="entry name" value="TRNASYNTHVAL"/>
</dbReference>
<dbReference type="CDD" id="cd00817">
    <property type="entry name" value="ValRS_core"/>
    <property type="match status" value="1"/>
</dbReference>
<evidence type="ECO:0000256" key="6">
    <source>
        <dbReference type="ARBA" id="ARBA00022598"/>
    </source>
</evidence>
<gene>
    <name evidence="19" type="primary">NDAI0G01260</name>
    <name evidence="19" type="ordered locus">NDAI_0G01260</name>
</gene>
<evidence type="ECO:0000313" key="20">
    <source>
        <dbReference type="Proteomes" id="UP000000689"/>
    </source>
</evidence>
<dbReference type="InterPro" id="IPR009008">
    <property type="entry name" value="Val/Leu/Ile-tRNA-synth_edit"/>
</dbReference>
<dbReference type="GO" id="GO:0004832">
    <property type="term" value="F:valine-tRNA ligase activity"/>
    <property type="evidence" value="ECO:0007669"/>
    <property type="project" value="UniProtKB-EC"/>
</dbReference>
<evidence type="ECO:0000256" key="3">
    <source>
        <dbReference type="ARBA" id="ARBA00005594"/>
    </source>
</evidence>
<dbReference type="Pfam" id="PF08264">
    <property type="entry name" value="Anticodon_1"/>
    <property type="match status" value="1"/>
</dbReference>
<evidence type="ECO:0000259" key="16">
    <source>
        <dbReference type="Pfam" id="PF00133"/>
    </source>
</evidence>
<keyword evidence="5" id="KW-0963">Cytoplasm</keyword>
<comment type="subcellular location">
    <subcellularLocation>
        <location evidence="2">Cytoplasm</location>
    </subcellularLocation>
    <subcellularLocation>
        <location evidence="1">Mitochondrion</location>
    </subcellularLocation>
</comment>
<proteinExistence type="inferred from homology"/>
<dbReference type="InterPro" id="IPR033705">
    <property type="entry name" value="Anticodon_Ia_Val"/>
</dbReference>
<evidence type="ECO:0000259" key="17">
    <source>
        <dbReference type="Pfam" id="PF08264"/>
    </source>
</evidence>
<dbReference type="InterPro" id="IPR014729">
    <property type="entry name" value="Rossmann-like_a/b/a_fold"/>
</dbReference>
<evidence type="ECO:0000256" key="2">
    <source>
        <dbReference type="ARBA" id="ARBA00004496"/>
    </source>
</evidence>
<evidence type="ECO:0000256" key="9">
    <source>
        <dbReference type="ARBA" id="ARBA00022917"/>
    </source>
</evidence>
<keyword evidence="8 14" id="KW-0067">ATP-binding</keyword>
<dbReference type="FunFam" id="3.90.740.10:FF:000005">
    <property type="entry name" value="Valine--tRNA ligase, mitochondrial"/>
    <property type="match status" value="1"/>
</dbReference>
<dbReference type="Pfam" id="PF00133">
    <property type="entry name" value="tRNA-synt_1"/>
    <property type="match status" value="1"/>
</dbReference>
<dbReference type="GO" id="GO:0002161">
    <property type="term" value="F:aminoacyl-tRNA deacylase activity"/>
    <property type="evidence" value="ECO:0007669"/>
    <property type="project" value="InterPro"/>
</dbReference>
<dbReference type="NCBIfam" id="TIGR00422">
    <property type="entry name" value="valS"/>
    <property type="match status" value="1"/>
</dbReference>
<dbReference type="RefSeq" id="XP_003671145.2">
    <property type="nucleotide sequence ID" value="XM_003671097.2"/>
</dbReference>
<feature type="domain" description="Valyl-tRNA synthetase tRNA-binding arm" evidence="18">
    <location>
        <begin position="948"/>
        <end position="1012"/>
    </location>
</feature>
<dbReference type="Gene3D" id="3.40.50.620">
    <property type="entry name" value="HUPs"/>
    <property type="match status" value="2"/>
</dbReference>
<feature type="domain" description="Aminoacyl-tRNA synthetase class Ia" evidence="16">
    <location>
        <begin position="60"/>
        <end position="686"/>
    </location>
</feature>
<dbReference type="STRING" id="1071378.G0WDP1"/>
<dbReference type="NCBIfam" id="NF004349">
    <property type="entry name" value="PRK05729.1"/>
    <property type="match status" value="1"/>
</dbReference>
<dbReference type="InterPro" id="IPR002300">
    <property type="entry name" value="aa-tRNA-synth_Ia"/>
</dbReference>
<evidence type="ECO:0000256" key="8">
    <source>
        <dbReference type="ARBA" id="ARBA00022840"/>
    </source>
</evidence>
<evidence type="ECO:0000256" key="13">
    <source>
        <dbReference type="ARBA" id="ARBA00047552"/>
    </source>
</evidence>
<keyword evidence="7 14" id="KW-0547">Nucleotide-binding</keyword>
<feature type="domain" description="Methionyl/Valyl/Leucyl/Isoleucyl-tRNA synthetase anticodon-binding" evidence="17">
    <location>
        <begin position="732"/>
        <end position="880"/>
    </location>
</feature>
<dbReference type="InterPro" id="IPR002303">
    <property type="entry name" value="Valyl-tRNA_ligase"/>
</dbReference>
<dbReference type="InterPro" id="IPR001412">
    <property type="entry name" value="aa-tRNA-synth_I_CS"/>
</dbReference>
<keyword evidence="9 14" id="KW-0648">Protein biosynthesis</keyword>
<dbReference type="SUPFAM" id="SSF46589">
    <property type="entry name" value="tRNA-binding arm"/>
    <property type="match status" value="1"/>
</dbReference>
<dbReference type="Gene3D" id="3.90.740.10">
    <property type="entry name" value="Valyl/Leucyl/Isoleucyl-tRNA synthetase, editing domain"/>
    <property type="match status" value="1"/>
</dbReference>
<dbReference type="EC" id="6.1.1.9" evidence="4"/>
<dbReference type="PANTHER" id="PTHR11946:SF109">
    <property type="entry name" value="VALINE--TRNA LIGASE"/>
    <property type="match status" value="1"/>
</dbReference>
<evidence type="ECO:0000256" key="7">
    <source>
        <dbReference type="ARBA" id="ARBA00022741"/>
    </source>
</evidence>
<feature type="coiled-coil region" evidence="15">
    <location>
        <begin position="946"/>
        <end position="973"/>
    </location>
</feature>
<dbReference type="PROSITE" id="PS00178">
    <property type="entry name" value="AA_TRNA_LIGASE_I"/>
    <property type="match status" value="1"/>
</dbReference>
<evidence type="ECO:0000256" key="1">
    <source>
        <dbReference type="ARBA" id="ARBA00004173"/>
    </source>
</evidence>
<dbReference type="Gene3D" id="1.10.730.10">
    <property type="entry name" value="Isoleucyl-tRNA Synthetase, Domain 1"/>
    <property type="match status" value="1"/>
</dbReference>
<dbReference type="FunFam" id="1.10.730.10:FF:000009">
    <property type="entry name" value="Valine--tRNA ligase, mitochondrial"/>
    <property type="match status" value="1"/>
</dbReference>
<keyword evidence="15" id="KW-0175">Coiled coil</keyword>
<dbReference type="GO" id="GO:0005524">
    <property type="term" value="F:ATP binding"/>
    <property type="evidence" value="ECO:0007669"/>
    <property type="project" value="UniProtKB-KW"/>
</dbReference>
<dbReference type="SUPFAM" id="SSF47323">
    <property type="entry name" value="Anticodon-binding domain of a subclass of class I aminoacyl-tRNA synthetases"/>
    <property type="match status" value="1"/>
</dbReference>
<dbReference type="eggNOG" id="KOG0432">
    <property type="taxonomic scope" value="Eukaryota"/>
</dbReference>
<dbReference type="EMBL" id="HE580273">
    <property type="protein sequence ID" value="CCD25902.2"/>
    <property type="molecule type" value="Genomic_DNA"/>
</dbReference>
<dbReference type="AlphaFoldDB" id="G0WDP1"/>
<organism evidence="19 20">
    <name type="scientific">Naumovozyma dairenensis (strain ATCC 10597 / BCRC 20456 / CBS 421 / NBRC 0211 / NRRL Y-12639)</name>
    <name type="common">Saccharomyces dairenensis</name>
    <dbReference type="NCBI Taxonomy" id="1071378"/>
    <lineage>
        <taxon>Eukaryota</taxon>
        <taxon>Fungi</taxon>
        <taxon>Dikarya</taxon>
        <taxon>Ascomycota</taxon>
        <taxon>Saccharomycotina</taxon>
        <taxon>Saccharomycetes</taxon>
        <taxon>Saccharomycetales</taxon>
        <taxon>Saccharomycetaceae</taxon>
        <taxon>Naumovozyma</taxon>
    </lineage>
</organism>
<keyword evidence="6 14" id="KW-0436">Ligase</keyword>